<accession>A0A5P1EQ51</accession>
<proteinExistence type="predicted"/>
<keyword evidence="2" id="KW-1185">Reference proteome</keyword>
<protein>
    <submittedName>
        <fullName evidence="1">Uncharacterized protein</fullName>
    </submittedName>
</protein>
<evidence type="ECO:0000313" key="2">
    <source>
        <dbReference type="Proteomes" id="UP000243459"/>
    </source>
</evidence>
<evidence type="ECO:0000313" key="1">
    <source>
        <dbReference type="EMBL" id="ONK66929.1"/>
    </source>
</evidence>
<name>A0A5P1EQ51_ASPOF</name>
<organism evidence="1 2">
    <name type="scientific">Asparagus officinalis</name>
    <name type="common">Garden asparagus</name>
    <dbReference type="NCBI Taxonomy" id="4686"/>
    <lineage>
        <taxon>Eukaryota</taxon>
        <taxon>Viridiplantae</taxon>
        <taxon>Streptophyta</taxon>
        <taxon>Embryophyta</taxon>
        <taxon>Tracheophyta</taxon>
        <taxon>Spermatophyta</taxon>
        <taxon>Magnoliopsida</taxon>
        <taxon>Liliopsida</taxon>
        <taxon>Asparagales</taxon>
        <taxon>Asparagaceae</taxon>
        <taxon>Asparagoideae</taxon>
        <taxon>Asparagus</taxon>
    </lineage>
</organism>
<dbReference type="AlphaFoldDB" id="A0A5P1EQ51"/>
<dbReference type="EMBL" id="CM007386">
    <property type="protein sequence ID" value="ONK66929.1"/>
    <property type="molecule type" value="Genomic_DNA"/>
</dbReference>
<reference evidence="2" key="1">
    <citation type="journal article" date="2017" name="Nat. Commun.">
        <title>The asparagus genome sheds light on the origin and evolution of a young Y chromosome.</title>
        <authorList>
            <person name="Harkess A."/>
            <person name="Zhou J."/>
            <person name="Xu C."/>
            <person name="Bowers J.E."/>
            <person name="Van der Hulst R."/>
            <person name="Ayyampalayam S."/>
            <person name="Mercati F."/>
            <person name="Riccardi P."/>
            <person name="McKain M.R."/>
            <person name="Kakrana A."/>
            <person name="Tang H."/>
            <person name="Ray J."/>
            <person name="Groenendijk J."/>
            <person name="Arikit S."/>
            <person name="Mathioni S.M."/>
            <person name="Nakano M."/>
            <person name="Shan H."/>
            <person name="Telgmann-Rauber A."/>
            <person name="Kanno A."/>
            <person name="Yue Z."/>
            <person name="Chen H."/>
            <person name="Li W."/>
            <person name="Chen Y."/>
            <person name="Xu X."/>
            <person name="Zhang Y."/>
            <person name="Luo S."/>
            <person name="Chen H."/>
            <person name="Gao J."/>
            <person name="Mao Z."/>
            <person name="Pires J.C."/>
            <person name="Luo M."/>
            <person name="Kudrna D."/>
            <person name="Wing R.A."/>
            <person name="Meyers B.C."/>
            <person name="Yi K."/>
            <person name="Kong H."/>
            <person name="Lavrijsen P."/>
            <person name="Sunseri F."/>
            <person name="Falavigna A."/>
            <person name="Ye Y."/>
            <person name="Leebens-Mack J.H."/>
            <person name="Chen G."/>
        </authorList>
    </citation>
    <scope>NUCLEOTIDE SEQUENCE [LARGE SCALE GENOMIC DNA]</scope>
    <source>
        <strain evidence="2">cv. DH0086</strain>
    </source>
</reference>
<sequence length="159" mass="17967">MIDTLEQLTQELTQEQTEGENVDAWHLVNKKEHPGRVRLRGRAITQSMLQSNKEKAIDPCDQVPESIVQAITKKVVATQQEEMKRQQEAQATSMIQTFADMLSEVTGRPVSPSFVDRFKARTKLPEEAASVLDHEEASTFTLRHFLAFLALELVSVVFS</sequence>
<dbReference type="Proteomes" id="UP000243459">
    <property type="component" value="Chromosome 6"/>
</dbReference>
<gene>
    <name evidence="1" type="ORF">A4U43_C06F13660</name>
</gene>
<dbReference type="Gramene" id="ONK66929">
    <property type="protein sequence ID" value="ONK66929"/>
    <property type="gene ID" value="A4U43_C06F13660"/>
</dbReference>